<evidence type="ECO:0000313" key="2">
    <source>
        <dbReference type="Proteomes" id="UP000014500"/>
    </source>
</evidence>
<organism evidence="1 2">
    <name type="scientific">Strigamia maritima</name>
    <name type="common">European centipede</name>
    <name type="synonym">Geophilus maritimus</name>
    <dbReference type="NCBI Taxonomy" id="126957"/>
    <lineage>
        <taxon>Eukaryota</taxon>
        <taxon>Metazoa</taxon>
        <taxon>Ecdysozoa</taxon>
        <taxon>Arthropoda</taxon>
        <taxon>Myriapoda</taxon>
        <taxon>Chilopoda</taxon>
        <taxon>Pleurostigmophora</taxon>
        <taxon>Geophilomorpha</taxon>
        <taxon>Linotaeniidae</taxon>
        <taxon>Strigamia</taxon>
    </lineage>
</organism>
<dbReference type="AlphaFoldDB" id="T1JD54"/>
<name>T1JD54_STRMM</name>
<dbReference type="Proteomes" id="UP000014500">
    <property type="component" value="Unassembled WGS sequence"/>
</dbReference>
<dbReference type="EnsemblMetazoa" id="SMAR011729-RA">
    <property type="protein sequence ID" value="SMAR011729-PA"/>
    <property type="gene ID" value="SMAR011729"/>
</dbReference>
<proteinExistence type="predicted"/>
<dbReference type="HOGENOM" id="CLU_3431745_0_0_1"/>
<accession>T1JD54</accession>
<evidence type="ECO:0000313" key="1">
    <source>
        <dbReference type="EnsemblMetazoa" id="SMAR011729-PA"/>
    </source>
</evidence>
<keyword evidence="2" id="KW-1185">Reference proteome</keyword>
<reference evidence="2" key="1">
    <citation type="submission" date="2011-05" db="EMBL/GenBank/DDBJ databases">
        <authorList>
            <person name="Richards S.R."/>
            <person name="Qu J."/>
            <person name="Jiang H."/>
            <person name="Jhangiani S.N."/>
            <person name="Agravi P."/>
            <person name="Goodspeed R."/>
            <person name="Gross S."/>
            <person name="Mandapat C."/>
            <person name="Jackson L."/>
            <person name="Mathew T."/>
            <person name="Pu L."/>
            <person name="Thornton R."/>
            <person name="Saada N."/>
            <person name="Wilczek-Boney K.B."/>
            <person name="Lee S."/>
            <person name="Kovar C."/>
            <person name="Wu Y."/>
            <person name="Scherer S.E."/>
            <person name="Worley K.C."/>
            <person name="Muzny D.M."/>
            <person name="Gibbs R."/>
        </authorList>
    </citation>
    <scope>NUCLEOTIDE SEQUENCE</scope>
    <source>
        <strain evidence="2">Brora</strain>
    </source>
</reference>
<dbReference type="EMBL" id="JH432094">
    <property type="status" value="NOT_ANNOTATED_CDS"/>
    <property type="molecule type" value="Genomic_DNA"/>
</dbReference>
<reference evidence="1" key="2">
    <citation type="submission" date="2015-02" db="UniProtKB">
        <authorList>
            <consortium name="EnsemblMetazoa"/>
        </authorList>
    </citation>
    <scope>IDENTIFICATION</scope>
</reference>
<protein>
    <submittedName>
        <fullName evidence="1">Uncharacterized protein</fullName>
    </submittedName>
</protein>
<sequence length="18" mass="2108">MTPSFFDNLTLAEYCLSR</sequence>